<organism evidence="1">
    <name type="scientific">marine sediment metagenome</name>
    <dbReference type="NCBI Taxonomy" id="412755"/>
    <lineage>
        <taxon>unclassified sequences</taxon>
        <taxon>metagenomes</taxon>
        <taxon>ecological metagenomes</taxon>
    </lineage>
</organism>
<dbReference type="EMBL" id="LAZR01010208">
    <property type="protein sequence ID" value="KKM68216.1"/>
    <property type="molecule type" value="Genomic_DNA"/>
</dbReference>
<comment type="caution">
    <text evidence="1">The sequence shown here is derived from an EMBL/GenBank/DDBJ whole genome shotgun (WGS) entry which is preliminary data.</text>
</comment>
<accession>A0A0F9K0I6</accession>
<protein>
    <submittedName>
        <fullName evidence="1">Uncharacterized protein</fullName>
    </submittedName>
</protein>
<reference evidence="1" key="1">
    <citation type="journal article" date="2015" name="Nature">
        <title>Complex archaea that bridge the gap between prokaryotes and eukaryotes.</title>
        <authorList>
            <person name="Spang A."/>
            <person name="Saw J.H."/>
            <person name="Jorgensen S.L."/>
            <person name="Zaremba-Niedzwiedzka K."/>
            <person name="Martijn J."/>
            <person name="Lind A.E."/>
            <person name="van Eijk R."/>
            <person name="Schleper C."/>
            <person name="Guy L."/>
            <person name="Ettema T.J."/>
        </authorList>
    </citation>
    <scope>NUCLEOTIDE SEQUENCE</scope>
</reference>
<dbReference type="AlphaFoldDB" id="A0A0F9K0I6"/>
<name>A0A0F9K0I6_9ZZZZ</name>
<gene>
    <name evidence="1" type="ORF">LCGC14_1463110</name>
</gene>
<proteinExistence type="predicted"/>
<sequence length="59" mass="6042">MFFATSLSSRSRRSDTWCSSVCAAGPGIWEGQTVTGNSAKAGARVGLAVSEMMLNGGGE</sequence>
<evidence type="ECO:0000313" key="1">
    <source>
        <dbReference type="EMBL" id="KKM68216.1"/>
    </source>
</evidence>